<dbReference type="Proteomes" id="UP001221898">
    <property type="component" value="Unassembled WGS sequence"/>
</dbReference>
<evidence type="ECO:0000313" key="2">
    <source>
        <dbReference type="Proteomes" id="UP001221898"/>
    </source>
</evidence>
<organism evidence="1 2">
    <name type="scientific">Aldrovandia affinis</name>
    <dbReference type="NCBI Taxonomy" id="143900"/>
    <lineage>
        <taxon>Eukaryota</taxon>
        <taxon>Metazoa</taxon>
        <taxon>Chordata</taxon>
        <taxon>Craniata</taxon>
        <taxon>Vertebrata</taxon>
        <taxon>Euteleostomi</taxon>
        <taxon>Actinopterygii</taxon>
        <taxon>Neopterygii</taxon>
        <taxon>Teleostei</taxon>
        <taxon>Notacanthiformes</taxon>
        <taxon>Halosauridae</taxon>
        <taxon>Aldrovandia</taxon>
    </lineage>
</organism>
<dbReference type="AlphaFoldDB" id="A0AAD7T2T5"/>
<protein>
    <submittedName>
        <fullName evidence="1">Uncharacterized protein</fullName>
    </submittedName>
</protein>
<name>A0AAD7T2T5_9TELE</name>
<accession>A0AAD7T2T5</accession>
<proteinExistence type="predicted"/>
<reference evidence="1" key="1">
    <citation type="journal article" date="2023" name="Science">
        <title>Genome structures resolve the early diversification of teleost fishes.</title>
        <authorList>
            <person name="Parey E."/>
            <person name="Louis A."/>
            <person name="Montfort J."/>
            <person name="Bouchez O."/>
            <person name="Roques C."/>
            <person name="Iampietro C."/>
            <person name="Lluch J."/>
            <person name="Castinel A."/>
            <person name="Donnadieu C."/>
            <person name="Desvignes T."/>
            <person name="Floi Bucao C."/>
            <person name="Jouanno E."/>
            <person name="Wen M."/>
            <person name="Mejri S."/>
            <person name="Dirks R."/>
            <person name="Jansen H."/>
            <person name="Henkel C."/>
            <person name="Chen W.J."/>
            <person name="Zahm M."/>
            <person name="Cabau C."/>
            <person name="Klopp C."/>
            <person name="Thompson A.W."/>
            <person name="Robinson-Rechavi M."/>
            <person name="Braasch I."/>
            <person name="Lecointre G."/>
            <person name="Bobe J."/>
            <person name="Postlethwait J.H."/>
            <person name="Berthelot C."/>
            <person name="Roest Crollius H."/>
            <person name="Guiguen Y."/>
        </authorList>
    </citation>
    <scope>NUCLEOTIDE SEQUENCE</scope>
    <source>
        <strain evidence="1">NC1722</strain>
    </source>
</reference>
<sequence length="99" mass="10928">MSAQRHLGVSAMTASARSVWAAFDRVALPSLRASKSWRCLLNEEDSRFLQSGRAAVSPETSGVMRAVHVGTKRSFRKFKQLPYAAAELRLNPHSNQTGK</sequence>
<comment type="caution">
    <text evidence="1">The sequence shown here is derived from an EMBL/GenBank/DDBJ whole genome shotgun (WGS) entry which is preliminary data.</text>
</comment>
<evidence type="ECO:0000313" key="1">
    <source>
        <dbReference type="EMBL" id="KAJ8412968.1"/>
    </source>
</evidence>
<keyword evidence="2" id="KW-1185">Reference proteome</keyword>
<dbReference type="EMBL" id="JAINUG010000017">
    <property type="protein sequence ID" value="KAJ8412968.1"/>
    <property type="molecule type" value="Genomic_DNA"/>
</dbReference>
<gene>
    <name evidence="1" type="ORF">AAFF_G00105500</name>
</gene>